<organism evidence="5 6">
    <name type="scientific">Luteimonas notoginsengisoli</name>
    <dbReference type="NCBI Taxonomy" id="1578200"/>
    <lineage>
        <taxon>Bacteria</taxon>
        <taxon>Pseudomonadati</taxon>
        <taxon>Pseudomonadota</taxon>
        <taxon>Gammaproteobacteria</taxon>
        <taxon>Lysobacterales</taxon>
        <taxon>Lysobacteraceae</taxon>
        <taxon>Luteimonas</taxon>
    </lineage>
</organism>
<dbReference type="Gene3D" id="2.170.150.70">
    <property type="match status" value="1"/>
</dbReference>
<name>A0ABV7UU73_9GAMM</name>
<dbReference type="RefSeq" id="WP_386709367.1">
    <property type="nucleotide sequence ID" value="NZ_JBHRYF010000008.1"/>
</dbReference>
<protein>
    <submittedName>
        <fullName evidence="5">GFA family protein</fullName>
    </submittedName>
</protein>
<keyword evidence="6" id="KW-1185">Reference proteome</keyword>
<evidence type="ECO:0000256" key="2">
    <source>
        <dbReference type="ARBA" id="ARBA00022723"/>
    </source>
</evidence>
<dbReference type="InterPro" id="IPR011057">
    <property type="entry name" value="Mss4-like_sf"/>
</dbReference>
<dbReference type="InterPro" id="IPR006913">
    <property type="entry name" value="CENP-V/GFA"/>
</dbReference>
<reference evidence="6" key="1">
    <citation type="journal article" date="2019" name="Int. J. Syst. Evol. Microbiol.">
        <title>The Global Catalogue of Microorganisms (GCM) 10K type strain sequencing project: providing services to taxonomists for standard genome sequencing and annotation.</title>
        <authorList>
            <consortium name="The Broad Institute Genomics Platform"/>
            <consortium name="The Broad Institute Genome Sequencing Center for Infectious Disease"/>
            <person name="Wu L."/>
            <person name="Ma J."/>
        </authorList>
    </citation>
    <scope>NUCLEOTIDE SEQUENCE [LARGE SCALE GENOMIC DNA]</scope>
    <source>
        <strain evidence="6">KCTC 42211</strain>
    </source>
</reference>
<feature type="domain" description="CENP-V/GFA" evidence="4">
    <location>
        <begin position="6"/>
        <end position="124"/>
    </location>
</feature>
<evidence type="ECO:0000259" key="4">
    <source>
        <dbReference type="PROSITE" id="PS51891"/>
    </source>
</evidence>
<evidence type="ECO:0000256" key="1">
    <source>
        <dbReference type="ARBA" id="ARBA00005495"/>
    </source>
</evidence>
<accession>A0ABV7UU73</accession>
<comment type="caution">
    <text evidence="5">The sequence shown here is derived from an EMBL/GenBank/DDBJ whole genome shotgun (WGS) entry which is preliminary data.</text>
</comment>
<proteinExistence type="inferred from homology"/>
<dbReference type="PROSITE" id="PS51891">
    <property type="entry name" value="CENP_V_GFA"/>
    <property type="match status" value="1"/>
</dbReference>
<dbReference type="PANTHER" id="PTHR28620:SF1">
    <property type="entry name" value="CENP-V_GFA DOMAIN-CONTAINING PROTEIN"/>
    <property type="match status" value="1"/>
</dbReference>
<evidence type="ECO:0000256" key="3">
    <source>
        <dbReference type="ARBA" id="ARBA00022833"/>
    </source>
</evidence>
<dbReference type="EMBL" id="JBHRYF010000008">
    <property type="protein sequence ID" value="MFC3660248.1"/>
    <property type="molecule type" value="Genomic_DNA"/>
</dbReference>
<sequence length="137" mass="14946">MTTQTYAGSCHCGKVRFEADIDLDAGSGKCNCSICRKTRNWSAGIKPDAFRLLAGQDVLVDYQFNTSSVHWPFCGTCGVRPFGHGDIPEVGGAFYSVQLACLDDVSAQALADVSVGYSNGRDNDWRNEPSDAEKRWL</sequence>
<evidence type="ECO:0000313" key="5">
    <source>
        <dbReference type="EMBL" id="MFC3660248.1"/>
    </source>
</evidence>
<gene>
    <name evidence="5" type="ORF">ACFOM9_09240</name>
</gene>
<comment type="similarity">
    <text evidence="1">Belongs to the Gfa family.</text>
</comment>
<evidence type="ECO:0000313" key="6">
    <source>
        <dbReference type="Proteomes" id="UP001595724"/>
    </source>
</evidence>
<keyword evidence="3" id="KW-0862">Zinc</keyword>
<dbReference type="InterPro" id="IPR052355">
    <property type="entry name" value="CENP-V-like"/>
</dbReference>
<dbReference type="Pfam" id="PF04828">
    <property type="entry name" value="GFA"/>
    <property type="match status" value="1"/>
</dbReference>
<dbReference type="PANTHER" id="PTHR28620">
    <property type="entry name" value="CENTROMERE PROTEIN V"/>
    <property type="match status" value="1"/>
</dbReference>
<dbReference type="Proteomes" id="UP001595724">
    <property type="component" value="Unassembled WGS sequence"/>
</dbReference>
<dbReference type="SUPFAM" id="SSF51316">
    <property type="entry name" value="Mss4-like"/>
    <property type="match status" value="1"/>
</dbReference>
<keyword evidence="2" id="KW-0479">Metal-binding</keyword>